<dbReference type="GO" id="GO:0008253">
    <property type="term" value="F:5'-nucleotidase activity"/>
    <property type="evidence" value="ECO:0007669"/>
    <property type="project" value="InterPro"/>
</dbReference>
<evidence type="ECO:0000256" key="1">
    <source>
        <dbReference type="ARBA" id="ARBA00022737"/>
    </source>
</evidence>
<keyword evidence="1" id="KW-0677">Repeat</keyword>
<feature type="compositionally biased region" description="Polar residues" evidence="3">
    <location>
        <begin position="170"/>
        <end position="179"/>
    </location>
</feature>
<dbReference type="Gene3D" id="2.120.10.30">
    <property type="entry name" value="TolB, C-terminal domain"/>
    <property type="match status" value="3"/>
</dbReference>
<dbReference type="EMBL" id="CAJOBP010002032">
    <property type="protein sequence ID" value="CAF4329888.1"/>
    <property type="molecule type" value="Genomic_DNA"/>
</dbReference>
<dbReference type="CDD" id="cd05819">
    <property type="entry name" value="NHL"/>
    <property type="match status" value="1"/>
</dbReference>
<sequence>MPPPIFELVVCITSSALFDSVESREIWKRDGFEAYKKHQCANLMVPMQPGVGYPLIQSLLALNEAAGKQLVEVVLVSRKDSDSGERVRQSIYHYKLPITRMSFTGGTDVTKYLSAWKCDLFLTADEDQVRTVLASNSSDSFKGIAAALVCNIVDTTSTIPPTPVPESPHPKQSNSNGDTTLFSPEVNPMINVDLSSSLAALSWPEGQVRIAFDGDGVLFSDQADRIFKAEGLEGFFEFEREHGHIALPKGPMQAFALKLQKVRQSLGETHKWRVRTFLVTARNDIGNIRVFHTLKEWSLEIDETHFLGGLDKTPFLRTINPAIFFDDSRDNIDRAKVYVPSAQVVYGINNADVNPVATSSSIENKNVQNEHSTSFYSKASNMAQINEAEGLSNEGNSKSSSMPKLENAQWIQEGTTVAGGKKWGTGLGDLNFPSGIDVDDDETVYIADYSNNRVVEWKKGATTGKVVAGDGDPRNRVDRLCHPKDVIYDKATDSFIIADEGNRRVIRYPRQTDLSIQTLIPGVDPSDLAIDSDGNIYVCDHKAHEVKRYRQGETVGTVVAGGNGKGVHLNQLSHPTCIFVDKDHSVYVSDWGNHRIVKWEKNATKGILIAGGNGYSRDPMALADPFGVFVDESDTVYAVDWRKHRVVCWPKGDTQGSVIVGEDKDGNGSNQFYHPMDIAFDRQGNLYISDYSNNRVQKFNRNTNNI</sequence>
<comment type="caution">
    <text evidence="4">The sequence shown here is derived from an EMBL/GenBank/DDBJ whole genome shotgun (WGS) entry which is preliminary data.</text>
</comment>
<evidence type="ECO:0000256" key="3">
    <source>
        <dbReference type="SAM" id="MobiDB-lite"/>
    </source>
</evidence>
<dbReference type="Pfam" id="PF01436">
    <property type="entry name" value="NHL"/>
    <property type="match status" value="4"/>
</dbReference>
<gene>
    <name evidence="4" type="ORF">HFQ381_LOCUS3149</name>
    <name evidence="5" type="ORF">UJA718_LOCUS14428</name>
</gene>
<reference evidence="4" key="1">
    <citation type="submission" date="2021-02" db="EMBL/GenBank/DDBJ databases">
        <authorList>
            <person name="Nowell W R."/>
        </authorList>
    </citation>
    <scope>NUCLEOTIDE SEQUENCE</scope>
</reference>
<feature type="region of interest" description="Disordered" evidence="3">
    <location>
        <begin position="159"/>
        <end position="179"/>
    </location>
</feature>
<evidence type="ECO:0000256" key="2">
    <source>
        <dbReference type="PROSITE-ProRule" id="PRU00504"/>
    </source>
</evidence>
<dbReference type="Proteomes" id="UP000663851">
    <property type="component" value="Unassembled WGS sequence"/>
</dbReference>
<dbReference type="PANTHER" id="PTHR31367:SF5">
    <property type="entry name" value="CYTOSOLIC 5'-NUCLEOTIDASE 1A"/>
    <property type="match status" value="1"/>
</dbReference>
<keyword evidence="7" id="KW-1185">Reference proteome</keyword>
<evidence type="ECO:0000313" key="6">
    <source>
        <dbReference type="Proteomes" id="UP000663851"/>
    </source>
</evidence>
<dbReference type="InterPro" id="IPR011042">
    <property type="entry name" value="6-blade_b-propeller_TolB-like"/>
</dbReference>
<dbReference type="EMBL" id="CAJOBO010000111">
    <property type="protein sequence ID" value="CAF4132182.1"/>
    <property type="molecule type" value="Genomic_DNA"/>
</dbReference>
<dbReference type="Pfam" id="PF06189">
    <property type="entry name" value="5-nucleotidase"/>
    <property type="match status" value="2"/>
</dbReference>
<dbReference type="InterPro" id="IPR001258">
    <property type="entry name" value="NHL_repeat"/>
</dbReference>
<evidence type="ECO:0008006" key="8">
    <source>
        <dbReference type="Google" id="ProtNLM"/>
    </source>
</evidence>
<feature type="repeat" description="NHL" evidence="2">
    <location>
        <begin position="525"/>
        <end position="552"/>
    </location>
</feature>
<dbReference type="PROSITE" id="PS51125">
    <property type="entry name" value="NHL"/>
    <property type="match status" value="3"/>
</dbReference>
<dbReference type="AlphaFoldDB" id="A0A819X112"/>
<feature type="repeat" description="NHL" evidence="2">
    <location>
        <begin position="661"/>
        <end position="702"/>
    </location>
</feature>
<dbReference type="GO" id="GO:0000166">
    <property type="term" value="F:nucleotide binding"/>
    <property type="evidence" value="ECO:0007669"/>
    <property type="project" value="InterPro"/>
</dbReference>
<evidence type="ECO:0000313" key="4">
    <source>
        <dbReference type="EMBL" id="CAF4132182.1"/>
    </source>
</evidence>
<accession>A0A819X112</accession>
<dbReference type="GO" id="GO:0005737">
    <property type="term" value="C:cytoplasm"/>
    <property type="evidence" value="ECO:0007669"/>
    <property type="project" value="InterPro"/>
</dbReference>
<dbReference type="Proteomes" id="UP000663873">
    <property type="component" value="Unassembled WGS sequence"/>
</dbReference>
<evidence type="ECO:0000313" key="7">
    <source>
        <dbReference type="Proteomes" id="UP000663873"/>
    </source>
</evidence>
<dbReference type="GO" id="GO:0009117">
    <property type="term" value="P:nucleotide metabolic process"/>
    <property type="evidence" value="ECO:0007669"/>
    <property type="project" value="InterPro"/>
</dbReference>
<dbReference type="SUPFAM" id="SSF101898">
    <property type="entry name" value="NHL repeat"/>
    <property type="match status" value="1"/>
</dbReference>
<dbReference type="PANTHER" id="PTHR31367">
    <property type="entry name" value="CYTOSOLIC 5'-NUCLEOTIDASE 1 FAMILY MEMBER"/>
    <property type="match status" value="1"/>
</dbReference>
<organism evidence="4 6">
    <name type="scientific">Rotaria socialis</name>
    <dbReference type="NCBI Taxonomy" id="392032"/>
    <lineage>
        <taxon>Eukaryota</taxon>
        <taxon>Metazoa</taxon>
        <taxon>Spiralia</taxon>
        <taxon>Gnathifera</taxon>
        <taxon>Rotifera</taxon>
        <taxon>Eurotatoria</taxon>
        <taxon>Bdelloidea</taxon>
        <taxon>Philodinida</taxon>
        <taxon>Philodinidae</taxon>
        <taxon>Rotaria</taxon>
    </lineage>
</organism>
<dbReference type="InterPro" id="IPR010394">
    <property type="entry name" value="5-nucleotidase"/>
</dbReference>
<proteinExistence type="predicted"/>
<name>A0A819X112_9BILA</name>
<evidence type="ECO:0000313" key="5">
    <source>
        <dbReference type="EMBL" id="CAF4329888.1"/>
    </source>
</evidence>
<dbReference type="GO" id="GO:0000287">
    <property type="term" value="F:magnesium ion binding"/>
    <property type="evidence" value="ECO:0007669"/>
    <property type="project" value="InterPro"/>
</dbReference>
<protein>
    <recommendedName>
        <fullName evidence="8">SMP-30/Gluconolactonase/LRE-like region domain-containing protein</fullName>
    </recommendedName>
</protein>
<feature type="repeat" description="NHL" evidence="2">
    <location>
        <begin position="565"/>
        <end position="602"/>
    </location>
</feature>